<evidence type="ECO:0000256" key="1">
    <source>
        <dbReference type="SAM" id="MobiDB-lite"/>
    </source>
</evidence>
<evidence type="ECO:0000313" key="3">
    <source>
        <dbReference type="Proteomes" id="UP000601435"/>
    </source>
</evidence>
<keyword evidence="3" id="KW-1185">Reference proteome</keyword>
<gene>
    <name evidence="2" type="primary">DUT</name>
    <name evidence="2" type="ORF">SNEC2469_LOCUS443</name>
</gene>
<sequence length="80" mass="9353">MEVLPPAEDHSRLASGEDGLPEVEELLMLRPQNCRVDIAALTSLIGCIPPESLHRGHPRRHHENYRHQHHQHHQHHHHHH</sequence>
<comment type="caution">
    <text evidence="2">The sequence shown here is derived from an EMBL/GenBank/DDBJ whole genome shotgun (WGS) entry which is preliminary data.</text>
</comment>
<feature type="non-terminal residue" evidence="2">
    <location>
        <position position="80"/>
    </location>
</feature>
<proteinExistence type="predicted"/>
<evidence type="ECO:0000313" key="2">
    <source>
        <dbReference type="EMBL" id="CAE7168172.1"/>
    </source>
</evidence>
<protein>
    <submittedName>
        <fullName evidence="2">DUT protein</fullName>
    </submittedName>
</protein>
<feature type="compositionally biased region" description="Basic residues" evidence="1">
    <location>
        <begin position="55"/>
        <end position="80"/>
    </location>
</feature>
<reference evidence="2" key="1">
    <citation type="submission" date="2021-02" db="EMBL/GenBank/DDBJ databases">
        <authorList>
            <person name="Dougan E. K."/>
            <person name="Rhodes N."/>
            <person name="Thang M."/>
            <person name="Chan C."/>
        </authorList>
    </citation>
    <scope>NUCLEOTIDE SEQUENCE</scope>
</reference>
<organism evidence="2 3">
    <name type="scientific">Symbiodinium necroappetens</name>
    <dbReference type="NCBI Taxonomy" id="1628268"/>
    <lineage>
        <taxon>Eukaryota</taxon>
        <taxon>Sar</taxon>
        <taxon>Alveolata</taxon>
        <taxon>Dinophyceae</taxon>
        <taxon>Suessiales</taxon>
        <taxon>Symbiodiniaceae</taxon>
        <taxon>Symbiodinium</taxon>
    </lineage>
</organism>
<dbReference type="Proteomes" id="UP000601435">
    <property type="component" value="Unassembled WGS sequence"/>
</dbReference>
<dbReference type="AlphaFoldDB" id="A0A812INV0"/>
<feature type="region of interest" description="Disordered" evidence="1">
    <location>
        <begin position="48"/>
        <end position="80"/>
    </location>
</feature>
<name>A0A812INV0_9DINO</name>
<dbReference type="EMBL" id="CAJNJA010002315">
    <property type="protein sequence ID" value="CAE7168172.1"/>
    <property type="molecule type" value="Genomic_DNA"/>
</dbReference>
<accession>A0A812INV0</accession>